<dbReference type="GO" id="GO:0004631">
    <property type="term" value="F:phosphomevalonate kinase activity"/>
    <property type="evidence" value="ECO:0007669"/>
    <property type="project" value="InterPro"/>
</dbReference>
<dbReference type="GO" id="GO:0019287">
    <property type="term" value="P:isopentenyl diphosphate biosynthetic process, mevalonate pathway"/>
    <property type="evidence" value="ECO:0007669"/>
    <property type="project" value="UniProtKB-UniPathway"/>
</dbReference>
<dbReference type="InterPro" id="IPR036318">
    <property type="entry name" value="FAD-bd_PCMH-like_sf"/>
</dbReference>
<keyword evidence="4" id="KW-0560">Oxidoreductase</keyword>
<dbReference type="Pfam" id="PF01565">
    <property type="entry name" value="FAD_binding_4"/>
    <property type="match status" value="1"/>
</dbReference>
<dbReference type="PANTHER" id="PTHR42973:SF25">
    <property type="entry name" value="PHOSPHOMEVALONATE KINASE"/>
    <property type="match status" value="1"/>
</dbReference>
<reference evidence="7" key="1">
    <citation type="journal article" date="2020" name="Stud. Mycol.">
        <title>101 Dothideomycetes genomes: a test case for predicting lifestyles and emergence of pathogens.</title>
        <authorList>
            <person name="Haridas S."/>
            <person name="Albert R."/>
            <person name="Binder M."/>
            <person name="Bloem J."/>
            <person name="Labutti K."/>
            <person name="Salamov A."/>
            <person name="Andreopoulos B."/>
            <person name="Baker S."/>
            <person name="Barry K."/>
            <person name="Bills G."/>
            <person name="Bluhm B."/>
            <person name="Cannon C."/>
            <person name="Castanera R."/>
            <person name="Culley D."/>
            <person name="Daum C."/>
            <person name="Ezra D."/>
            <person name="Gonzalez J."/>
            <person name="Henrissat B."/>
            <person name="Kuo A."/>
            <person name="Liang C."/>
            <person name="Lipzen A."/>
            <person name="Lutzoni F."/>
            <person name="Magnuson J."/>
            <person name="Mondo S."/>
            <person name="Nolan M."/>
            <person name="Ohm R."/>
            <person name="Pangilinan J."/>
            <person name="Park H.-J."/>
            <person name="Ramirez L."/>
            <person name="Alfaro M."/>
            <person name="Sun H."/>
            <person name="Tritt A."/>
            <person name="Yoshinaga Y."/>
            <person name="Zwiers L.-H."/>
            <person name="Turgeon B."/>
            <person name="Goodwin S."/>
            <person name="Spatafora J."/>
            <person name="Crous P."/>
            <person name="Grigoriev I."/>
        </authorList>
    </citation>
    <scope>NUCLEOTIDE SEQUENCE</scope>
    <source>
        <strain evidence="7">CBS 122368</strain>
    </source>
</reference>
<evidence type="ECO:0000256" key="2">
    <source>
        <dbReference type="ARBA" id="ARBA00022630"/>
    </source>
</evidence>
<evidence type="ECO:0000259" key="6">
    <source>
        <dbReference type="PROSITE" id="PS51387"/>
    </source>
</evidence>
<organism evidence="7 8">
    <name type="scientific">Trematosphaeria pertusa</name>
    <dbReference type="NCBI Taxonomy" id="390896"/>
    <lineage>
        <taxon>Eukaryota</taxon>
        <taxon>Fungi</taxon>
        <taxon>Dikarya</taxon>
        <taxon>Ascomycota</taxon>
        <taxon>Pezizomycotina</taxon>
        <taxon>Dothideomycetes</taxon>
        <taxon>Pleosporomycetidae</taxon>
        <taxon>Pleosporales</taxon>
        <taxon>Massarineae</taxon>
        <taxon>Trematosphaeriaceae</taxon>
        <taxon>Trematosphaeria</taxon>
    </lineage>
</organism>
<dbReference type="Gene3D" id="3.30.465.10">
    <property type="match status" value="1"/>
</dbReference>
<dbReference type="InterPro" id="IPR005919">
    <property type="entry name" value="Pmev_kin_anim"/>
</dbReference>
<dbReference type="CDD" id="cd06223">
    <property type="entry name" value="PRTases_typeI"/>
    <property type="match status" value="1"/>
</dbReference>
<dbReference type="Gene3D" id="3.40.462.20">
    <property type="match status" value="1"/>
</dbReference>
<dbReference type="UniPathway" id="UPA00057">
    <property type="reaction ID" value="UER00099"/>
</dbReference>
<dbReference type="GeneID" id="54580141"/>
<dbReference type="InterPro" id="IPR016166">
    <property type="entry name" value="FAD-bd_PCMH"/>
</dbReference>
<sequence length="1163" mass="126063">MATLDSLKRALRQKASATASSPKQPLSDTQYSAGFDILVRGSGWTTYQEFIIPQLSQLLDPLFNSRIRISALEIGPGPKSLFGYLPGRLRRKVRRYTAFEPNGLFSTRLEEWLRSTSDTESPLPCLESPPNIHRIPFVLDDNIGTGTGTGTSDEDEKYDIILFCHSMYGMKPKHRFIERTLEMLVERPQGGMVAVFHRDGALHLDGLVCHRTASFPTGVVRVANDDEVLDRFALFITGFVMQDADVDKAIRVEWRKVCRALGRREEAHPDDLLFSSPNVMAAFTQHATTLPELTAQVPLVRGYQTVKNREARLHRAAATIRPTEVVHVQQCVRWAVEHGVGLTVVGGGHSGHCLWPNVVSVDMGAFDQVNILTAGEDGGDSGSNSGSLVVAEAGCKTGDIVRKTMAAGVTVPLGARPSVGAGLWLQGGIGHLARLHGLACDAIVGAVVVSVDSGQVLCVGRVPSQHRPAGAVRPENESGLLWAMKGAGTNFGIVVSVTFKAYVAPTYLTRNWVVPLSDNLEAQLRLGDFDKLVARKLPRNCSADAYLYWDAGRLHLGLTMFESSTTKGAFATPTPTPTPVGVMWEPGDDFKAVDGVGLFEAEMYVARMHGGHGGGKTSSFKRCLFLNGTGEANVVDRLVAAVESRPLPLCYLHLLQGGGAVGDVAADATAFGCRDWDFACVITGVWPRDQDGTEAARSAVRWVYNVAGDLLSLSSGAYGADLGPDPRDAALAAKAFGPNRPRLARLKQSLDPRNVLAFACPLPKAPLEPKLIILVTGESCAGKDYCADVWVSVFINRAQKSLTARAVSISDATKREYAAATGADQSRLLWDRAYKEQHRPALTAFFQAQVRQRPRLPEEHFLNVVYGAVDVDVLLITGMRDEAPVAALSHLVPDSRLLEVRVQASEQTRQIRRGCDGGNDDRDPSKDSNNSRSDLTALDYRPSLIFDNDTTGNEAAKRFAEHCLFPFFHEDLQRLAKMVPLVPDFPRPGVEFHHVLGISRQPGGLALCTSLLQTHFTGDWAKVDAVVACEAGGFVYASALALRVDVPLVLLREAGKLPQPTFSVAKPPSYISSLASNNSKEKRIEMERDVVPRGASVVVVDDVLSTGETLCAVLQLLDEAGISAQGVSIMAVAEFPVHRGRELLRQRGFGRINIQSLLVFGGA</sequence>
<feature type="domain" description="FAD-binding PCMH-type" evidence="6">
    <location>
        <begin position="312"/>
        <end position="504"/>
    </location>
</feature>
<evidence type="ECO:0000256" key="4">
    <source>
        <dbReference type="ARBA" id="ARBA00023002"/>
    </source>
</evidence>
<dbReference type="GO" id="GO:0071949">
    <property type="term" value="F:FAD binding"/>
    <property type="evidence" value="ECO:0007669"/>
    <property type="project" value="InterPro"/>
</dbReference>
<dbReference type="InterPro" id="IPR027417">
    <property type="entry name" value="P-loop_NTPase"/>
</dbReference>
<dbReference type="EMBL" id="ML987195">
    <property type="protein sequence ID" value="KAF2248814.1"/>
    <property type="molecule type" value="Genomic_DNA"/>
</dbReference>
<proteinExistence type="inferred from homology"/>
<evidence type="ECO:0000256" key="1">
    <source>
        <dbReference type="ARBA" id="ARBA00005466"/>
    </source>
</evidence>
<dbReference type="OrthoDB" id="363185at2759"/>
<dbReference type="SUPFAM" id="SSF56176">
    <property type="entry name" value="FAD-binding/transporter-associated domain-like"/>
    <property type="match status" value="1"/>
</dbReference>
<dbReference type="Pfam" id="PF00156">
    <property type="entry name" value="Pribosyltran"/>
    <property type="match status" value="1"/>
</dbReference>
<evidence type="ECO:0000313" key="7">
    <source>
        <dbReference type="EMBL" id="KAF2248814.1"/>
    </source>
</evidence>
<dbReference type="Gene3D" id="3.40.50.2020">
    <property type="match status" value="1"/>
</dbReference>
<comment type="similarity">
    <text evidence="1">Belongs to the oxygen-dependent FAD-linked oxidoreductase family.</text>
</comment>
<dbReference type="InterPro" id="IPR016169">
    <property type="entry name" value="FAD-bd_PCMH_sub2"/>
</dbReference>
<protein>
    <recommendedName>
        <fullName evidence="6">FAD-binding PCMH-type domain-containing protein</fullName>
    </recommendedName>
</protein>
<dbReference type="InterPro" id="IPR050416">
    <property type="entry name" value="FAD-linked_Oxidoreductase"/>
</dbReference>
<dbReference type="InterPro" id="IPR029057">
    <property type="entry name" value="PRTase-like"/>
</dbReference>
<dbReference type="InterPro" id="IPR029063">
    <property type="entry name" value="SAM-dependent_MTases_sf"/>
</dbReference>
<keyword evidence="8" id="KW-1185">Reference proteome</keyword>
<dbReference type="PROSITE" id="PS51387">
    <property type="entry name" value="FAD_PCMH"/>
    <property type="match status" value="1"/>
</dbReference>
<feature type="compositionally biased region" description="Basic and acidic residues" evidence="5">
    <location>
        <begin position="913"/>
        <end position="926"/>
    </location>
</feature>
<dbReference type="RefSeq" id="XP_033683818.1">
    <property type="nucleotide sequence ID" value="XM_033826811.1"/>
</dbReference>
<evidence type="ECO:0000313" key="8">
    <source>
        <dbReference type="Proteomes" id="UP000800094"/>
    </source>
</evidence>
<dbReference type="InterPro" id="IPR000836">
    <property type="entry name" value="PRTase_dom"/>
</dbReference>
<dbReference type="AlphaFoldDB" id="A0A6A6IE03"/>
<dbReference type="SUPFAM" id="SSF53271">
    <property type="entry name" value="PRTase-like"/>
    <property type="match status" value="1"/>
</dbReference>
<evidence type="ECO:0000256" key="5">
    <source>
        <dbReference type="SAM" id="MobiDB-lite"/>
    </source>
</evidence>
<keyword evidence="3" id="KW-0274">FAD</keyword>
<dbReference type="GO" id="GO:0005737">
    <property type="term" value="C:cytoplasm"/>
    <property type="evidence" value="ECO:0007669"/>
    <property type="project" value="InterPro"/>
</dbReference>
<dbReference type="Pfam" id="PF04275">
    <property type="entry name" value="P-mevalo_kinase"/>
    <property type="match status" value="1"/>
</dbReference>
<feature type="region of interest" description="Disordered" evidence="5">
    <location>
        <begin position="908"/>
        <end position="934"/>
    </location>
</feature>
<accession>A0A6A6IE03</accession>
<dbReference type="Proteomes" id="UP000800094">
    <property type="component" value="Unassembled WGS sequence"/>
</dbReference>
<dbReference type="Gene3D" id="3.40.50.150">
    <property type="entry name" value="Vaccinia Virus protein VP39"/>
    <property type="match status" value="1"/>
</dbReference>
<gene>
    <name evidence="7" type="ORF">BU26DRAFT_504952</name>
</gene>
<evidence type="ECO:0000256" key="3">
    <source>
        <dbReference type="ARBA" id="ARBA00022827"/>
    </source>
</evidence>
<keyword evidence="2" id="KW-0285">Flavoprotein</keyword>
<name>A0A6A6IE03_9PLEO</name>
<dbReference type="GO" id="GO:0006695">
    <property type="term" value="P:cholesterol biosynthetic process"/>
    <property type="evidence" value="ECO:0007669"/>
    <property type="project" value="InterPro"/>
</dbReference>
<dbReference type="InterPro" id="IPR006094">
    <property type="entry name" value="Oxid_FAD_bind_N"/>
</dbReference>
<dbReference type="GO" id="GO:0016491">
    <property type="term" value="F:oxidoreductase activity"/>
    <property type="evidence" value="ECO:0007669"/>
    <property type="project" value="UniProtKB-KW"/>
</dbReference>
<dbReference type="PANTHER" id="PTHR42973">
    <property type="entry name" value="BINDING OXIDOREDUCTASE, PUTATIVE (AFU_ORTHOLOGUE AFUA_1G17690)-RELATED"/>
    <property type="match status" value="1"/>
</dbReference>
<dbReference type="Gene3D" id="3.40.50.300">
    <property type="entry name" value="P-loop containing nucleotide triphosphate hydrolases"/>
    <property type="match status" value="1"/>
</dbReference>